<evidence type="ECO:0000313" key="1">
    <source>
        <dbReference type="EMBL" id="PUV22008.1"/>
    </source>
</evidence>
<protein>
    <submittedName>
        <fullName evidence="1">Uncharacterized protein</fullName>
    </submittedName>
</protein>
<accession>A0A363NMH0</accession>
<proteinExistence type="predicted"/>
<sequence>MEAILLHPQNKEQLEAIKAIAKALKMKFETTTVEGSTYNPDFVKKIQNGRADVKNGKGTKIGIDDLWK</sequence>
<comment type="caution">
    <text evidence="1">The sequence shown here is derived from an EMBL/GenBank/DDBJ whole genome shotgun (WGS) entry which is preliminary data.</text>
</comment>
<gene>
    <name evidence="1" type="ORF">DCO56_24035</name>
</gene>
<keyword evidence="2" id="KW-1185">Reference proteome</keyword>
<dbReference type="Proteomes" id="UP000250831">
    <property type="component" value="Unassembled WGS sequence"/>
</dbReference>
<dbReference type="InterPro" id="IPR020271">
    <property type="entry name" value="Uncharacterised_MJ1172"/>
</dbReference>
<dbReference type="EMBL" id="QCXX01000008">
    <property type="protein sequence ID" value="PUV22008.1"/>
    <property type="molecule type" value="Genomic_DNA"/>
</dbReference>
<evidence type="ECO:0000313" key="2">
    <source>
        <dbReference type="Proteomes" id="UP000250831"/>
    </source>
</evidence>
<dbReference type="Pfam" id="PF10884">
    <property type="entry name" value="DUF2683"/>
    <property type="match status" value="1"/>
</dbReference>
<reference evidence="1 2" key="1">
    <citation type="submission" date="2018-04" db="EMBL/GenBank/DDBJ databases">
        <title>Sphingobacterium sp. M46 Genome.</title>
        <authorList>
            <person name="Cheng J."/>
            <person name="Li Y."/>
        </authorList>
    </citation>
    <scope>NUCLEOTIDE SEQUENCE [LARGE SCALE GENOMIC DNA]</scope>
    <source>
        <strain evidence="1 2">M46</strain>
    </source>
</reference>
<organism evidence="1 2">
    <name type="scientific">Sphingobacterium athyrii</name>
    <dbReference type="NCBI Taxonomy" id="2152717"/>
    <lineage>
        <taxon>Bacteria</taxon>
        <taxon>Pseudomonadati</taxon>
        <taxon>Bacteroidota</taxon>
        <taxon>Sphingobacteriia</taxon>
        <taxon>Sphingobacteriales</taxon>
        <taxon>Sphingobacteriaceae</taxon>
        <taxon>Sphingobacterium</taxon>
    </lineage>
</organism>
<dbReference type="RefSeq" id="WP_108636245.1">
    <property type="nucleotide sequence ID" value="NZ_DAMCKI010000023.1"/>
</dbReference>
<dbReference type="OrthoDB" id="827255at2"/>
<dbReference type="AlphaFoldDB" id="A0A363NMH0"/>
<name>A0A363NMH0_9SPHI</name>